<feature type="compositionally biased region" description="Pro residues" evidence="4">
    <location>
        <begin position="534"/>
        <end position="553"/>
    </location>
</feature>
<organism evidence="5 6">
    <name type="scientific">Zymoseptoria tritici (strain CBS 115943 / IPO323)</name>
    <name type="common">Speckled leaf blotch fungus</name>
    <name type="synonym">Septoria tritici</name>
    <dbReference type="NCBI Taxonomy" id="336722"/>
    <lineage>
        <taxon>Eukaryota</taxon>
        <taxon>Fungi</taxon>
        <taxon>Dikarya</taxon>
        <taxon>Ascomycota</taxon>
        <taxon>Pezizomycotina</taxon>
        <taxon>Dothideomycetes</taxon>
        <taxon>Dothideomycetidae</taxon>
        <taxon>Mycosphaerellales</taxon>
        <taxon>Mycosphaerellaceae</taxon>
        <taxon>Zymoseptoria</taxon>
    </lineage>
</organism>
<dbReference type="Pfam" id="PF01053">
    <property type="entry name" value="Cys_Met_Meta_PP"/>
    <property type="match status" value="1"/>
</dbReference>
<dbReference type="FunCoup" id="F9WXF7">
    <property type="interactions" value="154"/>
</dbReference>
<dbReference type="OMA" id="HKKMHGV"/>
<dbReference type="PANTHER" id="PTHR11808:SF35">
    <property type="entry name" value="CYSTATHIONINE GAMMA-SYNTHASE (AFU_ORTHOLOGUE AFUA_7G01590)"/>
    <property type="match status" value="1"/>
</dbReference>
<comment type="similarity">
    <text evidence="3">Belongs to the trans-sulfuration enzymes family.</text>
</comment>
<feature type="compositionally biased region" description="Low complexity" evidence="4">
    <location>
        <begin position="16"/>
        <end position="25"/>
    </location>
</feature>
<dbReference type="HOGENOM" id="CLU_018986_3_0_1"/>
<accession>F9WXF7</accession>
<dbReference type="PANTHER" id="PTHR11808">
    <property type="entry name" value="TRANS-SULFURATION ENZYME FAMILY MEMBER"/>
    <property type="match status" value="1"/>
</dbReference>
<evidence type="ECO:0000313" key="6">
    <source>
        <dbReference type="Proteomes" id="UP000008062"/>
    </source>
</evidence>
<name>F9WXF7_ZYMTI</name>
<dbReference type="InParanoid" id="F9WXF7"/>
<feature type="region of interest" description="Disordered" evidence="4">
    <location>
        <begin position="1"/>
        <end position="39"/>
    </location>
</feature>
<keyword evidence="6" id="KW-1185">Reference proteome</keyword>
<feature type="compositionally biased region" description="Low complexity" evidence="4">
    <location>
        <begin position="1"/>
        <end position="10"/>
    </location>
</feature>
<dbReference type="Gene3D" id="3.90.1150.10">
    <property type="entry name" value="Aspartate Aminotransferase, domain 1"/>
    <property type="match status" value="1"/>
</dbReference>
<dbReference type="FunFam" id="3.40.640.10:FF:000072">
    <property type="entry name" value="Putative cystathionine beta-lyase"/>
    <property type="match status" value="1"/>
</dbReference>
<feature type="region of interest" description="Disordered" evidence="4">
    <location>
        <begin position="424"/>
        <end position="484"/>
    </location>
</feature>
<dbReference type="InterPro" id="IPR000277">
    <property type="entry name" value="Cys/Met-Metab_PyrdxlP-dep_enz"/>
</dbReference>
<dbReference type="Gene3D" id="3.40.640.10">
    <property type="entry name" value="Type I PLP-dependent aspartate aminotransferase-like (Major domain)"/>
    <property type="match status" value="1"/>
</dbReference>
<dbReference type="STRING" id="336722.F9WXF7"/>
<feature type="compositionally biased region" description="Low complexity" evidence="4">
    <location>
        <begin position="554"/>
        <end position="563"/>
    </location>
</feature>
<dbReference type="OrthoDB" id="3512640at2759"/>
<sequence>MADPSTLQPTLPSPSTPSTSLSTLTIHADDPSNHLTDVAPPLHVSTTFRYSRDPTKLNPLTDEQIAANAAAQGPGSAVPADAHIYSRVSAPNTSRLELILTSVLGQPSLAYGSGLAAFHALLVWLHPKVVAIGDGYHGCHGVLKLYQKLTGCKIVDLHDEGSWEGLGKGDVVHLETPVNPTGKAFNIERFAELAHARGAWLTIDATFAPPPLLDPFKWGADFVMHSGTKYFGGHSDLLCGVIGVGKGREGWEKDYWGLFGERIFLGSAVGSLEGWLGVRSLRTLELRVMRQSENAGRLVLWLDSAVREGGDGVSKVVQKVEHASLQKEDMEWLSRQMPNGFGPVFSVWMKSEELARRLPSKLEFFHHATSLGGVESLIEWRKMSDQSVEGTLMRISVGIENWEDLKGDLERGFARLVEEEEGKTALPHLSHASIHPASSSKRPSQPSPPRPALDQQLRNHQRHKHCPSPPPKSTQIHTFSSASRTHVQAAPIAFPTWRKTKPSIIRSILSRHPLPYHPLSTSAPPNFSPRSSPCTPPPPPSTPAPSPMTPPTVSPRRSSSPVI</sequence>
<dbReference type="PROSITE" id="PS00868">
    <property type="entry name" value="CYS_MET_METAB_PP"/>
    <property type="match status" value="1"/>
</dbReference>
<gene>
    <name evidence="5" type="ORF">MYCGRDRAFT_106762</name>
</gene>
<dbReference type="GO" id="GO:0016846">
    <property type="term" value="F:carbon-sulfur lyase activity"/>
    <property type="evidence" value="ECO:0007669"/>
    <property type="project" value="TreeGrafter"/>
</dbReference>
<dbReference type="EMBL" id="CM001196">
    <property type="protein sequence ID" value="EGP90856.1"/>
    <property type="molecule type" value="Genomic_DNA"/>
</dbReference>
<dbReference type="Proteomes" id="UP000008062">
    <property type="component" value="Chromosome 1"/>
</dbReference>
<feature type="region of interest" description="Disordered" evidence="4">
    <location>
        <begin position="519"/>
        <end position="563"/>
    </location>
</feature>
<dbReference type="InterPro" id="IPR054542">
    <property type="entry name" value="Cys_met_metab_PP"/>
</dbReference>
<evidence type="ECO:0000256" key="1">
    <source>
        <dbReference type="ARBA" id="ARBA00001933"/>
    </source>
</evidence>
<dbReference type="RefSeq" id="XP_003855880.1">
    <property type="nucleotide sequence ID" value="XM_003855832.1"/>
</dbReference>
<keyword evidence="2 3" id="KW-0663">Pyridoxal phosphate</keyword>
<dbReference type="GO" id="GO:0005737">
    <property type="term" value="C:cytoplasm"/>
    <property type="evidence" value="ECO:0007669"/>
    <property type="project" value="TreeGrafter"/>
</dbReference>
<dbReference type="eggNOG" id="KOG0053">
    <property type="taxonomic scope" value="Eukaryota"/>
</dbReference>
<dbReference type="GeneID" id="13403819"/>
<dbReference type="KEGG" id="ztr:MYCGRDRAFT_106762"/>
<dbReference type="GO" id="GO:0019346">
    <property type="term" value="P:transsulfuration"/>
    <property type="evidence" value="ECO:0007669"/>
    <property type="project" value="InterPro"/>
</dbReference>
<dbReference type="AlphaFoldDB" id="F9WXF7"/>
<evidence type="ECO:0000256" key="2">
    <source>
        <dbReference type="ARBA" id="ARBA00022898"/>
    </source>
</evidence>
<protein>
    <recommendedName>
        <fullName evidence="7">Cystathionine gamma-synthase</fullName>
    </recommendedName>
</protein>
<comment type="cofactor">
    <cofactor evidence="1 3">
        <name>pyridoxal 5'-phosphate</name>
        <dbReference type="ChEBI" id="CHEBI:597326"/>
    </cofactor>
</comment>
<feature type="compositionally biased region" description="Polar residues" evidence="4">
    <location>
        <begin position="473"/>
        <end position="484"/>
    </location>
</feature>
<dbReference type="GO" id="GO:0030170">
    <property type="term" value="F:pyridoxal phosphate binding"/>
    <property type="evidence" value="ECO:0007669"/>
    <property type="project" value="InterPro"/>
</dbReference>
<dbReference type="InterPro" id="IPR015421">
    <property type="entry name" value="PyrdxlP-dep_Trfase_major"/>
</dbReference>
<evidence type="ECO:0000256" key="4">
    <source>
        <dbReference type="SAM" id="MobiDB-lite"/>
    </source>
</evidence>
<proteinExistence type="inferred from homology"/>
<dbReference type="InterPro" id="IPR015422">
    <property type="entry name" value="PyrdxlP-dep_Trfase_small"/>
</dbReference>
<reference evidence="5 6" key="1">
    <citation type="journal article" date="2011" name="PLoS Genet.">
        <title>Finished genome of the fungal wheat pathogen Mycosphaerella graminicola reveals dispensome structure, chromosome plasticity, and stealth pathogenesis.</title>
        <authorList>
            <person name="Goodwin S.B."/>
            <person name="Ben M'barek S."/>
            <person name="Dhillon B."/>
            <person name="Wittenberg A.H.J."/>
            <person name="Crane C.F."/>
            <person name="Hane J.K."/>
            <person name="Foster A.J."/>
            <person name="Van der Lee T.A.J."/>
            <person name="Grimwood J."/>
            <person name="Aerts A."/>
            <person name="Antoniw J."/>
            <person name="Bailey A."/>
            <person name="Bluhm B."/>
            <person name="Bowler J."/>
            <person name="Bristow J."/>
            <person name="van der Burgt A."/>
            <person name="Canto-Canche B."/>
            <person name="Churchill A.C.L."/>
            <person name="Conde-Ferraez L."/>
            <person name="Cools H.J."/>
            <person name="Coutinho P.M."/>
            <person name="Csukai M."/>
            <person name="Dehal P."/>
            <person name="De Wit P."/>
            <person name="Donzelli B."/>
            <person name="van de Geest H.C."/>
            <person name="van Ham R.C.H.J."/>
            <person name="Hammond-Kosack K.E."/>
            <person name="Henrissat B."/>
            <person name="Kilian A."/>
            <person name="Kobayashi A.K."/>
            <person name="Koopmann E."/>
            <person name="Kourmpetis Y."/>
            <person name="Kuzniar A."/>
            <person name="Lindquist E."/>
            <person name="Lombard V."/>
            <person name="Maliepaard C."/>
            <person name="Martins N."/>
            <person name="Mehrabi R."/>
            <person name="Nap J.P.H."/>
            <person name="Ponomarenko A."/>
            <person name="Rudd J.J."/>
            <person name="Salamov A."/>
            <person name="Schmutz J."/>
            <person name="Schouten H.J."/>
            <person name="Shapiro H."/>
            <person name="Stergiopoulos I."/>
            <person name="Torriani S.F.F."/>
            <person name="Tu H."/>
            <person name="de Vries R.P."/>
            <person name="Waalwijk C."/>
            <person name="Ware S.B."/>
            <person name="Wiebenga A."/>
            <person name="Zwiers L.-H."/>
            <person name="Oliver R.P."/>
            <person name="Grigoriev I.V."/>
            <person name="Kema G.H.J."/>
        </authorList>
    </citation>
    <scope>NUCLEOTIDE SEQUENCE [LARGE SCALE GENOMIC DNA]</scope>
    <source>
        <strain evidence="6">CBS 115943 / IPO323</strain>
    </source>
</reference>
<dbReference type="SUPFAM" id="SSF53383">
    <property type="entry name" value="PLP-dependent transferases"/>
    <property type="match status" value="1"/>
</dbReference>
<dbReference type="InterPro" id="IPR015424">
    <property type="entry name" value="PyrdxlP-dep_Trfase"/>
</dbReference>
<dbReference type="FunFam" id="3.90.1150.10:FF:000066">
    <property type="entry name" value="Putative cystathionine beta-lyase"/>
    <property type="match status" value="1"/>
</dbReference>
<evidence type="ECO:0008006" key="7">
    <source>
        <dbReference type="Google" id="ProtNLM"/>
    </source>
</evidence>
<evidence type="ECO:0000313" key="5">
    <source>
        <dbReference type="EMBL" id="EGP90856.1"/>
    </source>
</evidence>
<evidence type="ECO:0000256" key="3">
    <source>
        <dbReference type="RuleBase" id="RU362118"/>
    </source>
</evidence>